<proteinExistence type="predicted"/>
<gene>
    <name evidence="1" type="ORF">pipiens_018939</name>
</gene>
<keyword evidence="2" id="KW-1185">Reference proteome</keyword>
<dbReference type="AlphaFoldDB" id="A0ABD1DY01"/>
<accession>A0ABD1DY01</accession>
<dbReference type="Proteomes" id="UP001562425">
    <property type="component" value="Unassembled WGS sequence"/>
</dbReference>
<organism evidence="1 2">
    <name type="scientific">Culex pipiens pipiens</name>
    <name type="common">Northern house mosquito</name>
    <dbReference type="NCBI Taxonomy" id="38569"/>
    <lineage>
        <taxon>Eukaryota</taxon>
        <taxon>Metazoa</taxon>
        <taxon>Ecdysozoa</taxon>
        <taxon>Arthropoda</taxon>
        <taxon>Hexapoda</taxon>
        <taxon>Insecta</taxon>
        <taxon>Pterygota</taxon>
        <taxon>Neoptera</taxon>
        <taxon>Endopterygota</taxon>
        <taxon>Diptera</taxon>
        <taxon>Nematocera</taxon>
        <taxon>Culicoidea</taxon>
        <taxon>Culicidae</taxon>
        <taxon>Culicinae</taxon>
        <taxon>Culicini</taxon>
        <taxon>Culex</taxon>
        <taxon>Culex</taxon>
    </lineage>
</organism>
<sequence>MFIVSDGLRDRFGRFQATAVVSSVSSTHCFDDSRRNYTFRSPTSSTNPSSICSSCHLPKDIERANRRRIPVVLLLLVPSLALPDRVWKRSTEKAQHHKTIASNSTKIIG</sequence>
<dbReference type="EMBL" id="JBEHCU010000523">
    <property type="protein sequence ID" value="KAL1404338.1"/>
    <property type="molecule type" value="Genomic_DNA"/>
</dbReference>
<comment type="caution">
    <text evidence="1">The sequence shown here is derived from an EMBL/GenBank/DDBJ whole genome shotgun (WGS) entry which is preliminary data.</text>
</comment>
<evidence type="ECO:0000313" key="2">
    <source>
        <dbReference type="Proteomes" id="UP001562425"/>
    </source>
</evidence>
<protein>
    <submittedName>
        <fullName evidence="1">Uncharacterized protein</fullName>
    </submittedName>
</protein>
<name>A0ABD1DY01_CULPP</name>
<evidence type="ECO:0000313" key="1">
    <source>
        <dbReference type="EMBL" id="KAL1404338.1"/>
    </source>
</evidence>
<reference evidence="1 2" key="1">
    <citation type="submission" date="2024-05" db="EMBL/GenBank/DDBJ databases">
        <title>Culex pipiens pipiens assembly and annotation.</title>
        <authorList>
            <person name="Alout H."/>
            <person name="Durand T."/>
        </authorList>
    </citation>
    <scope>NUCLEOTIDE SEQUENCE [LARGE SCALE GENOMIC DNA]</scope>
    <source>
        <strain evidence="1">HA-2024</strain>
        <tissue evidence="1">Whole body</tissue>
    </source>
</reference>